<comment type="caution">
    <text evidence="2">The sequence shown here is derived from an EMBL/GenBank/DDBJ whole genome shotgun (WGS) entry which is preliminary data.</text>
</comment>
<dbReference type="GO" id="GO:0003677">
    <property type="term" value="F:DNA binding"/>
    <property type="evidence" value="ECO:0007669"/>
    <property type="project" value="UniProtKB-KW"/>
</dbReference>
<dbReference type="PANTHER" id="PTHR34988">
    <property type="entry name" value="PROTEIN, PUTATIVE-RELATED"/>
    <property type="match status" value="1"/>
</dbReference>
<dbReference type="Gene3D" id="3.30.1330.80">
    <property type="entry name" value="Hypothetical protein, similar to alpha- acetolactate decarboxylase, domain 2"/>
    <property type="match status" value="1"/>
</dbReference>
<organism evidence="2">
    <name type="scientific">candidate division WOR-3 bacterium</name>
    <dbReference type="NCBI Taxonomy" id="2052148"/>
    <lineage>
        <taxon>Bacteria</taxon>
        <taxon>Bacteria division WOR-3</taxon>
    </lineage>
</organism>
<sequence length="137" mass="15505">MKWKKKNDIIVVIMEHGEDFLENIKKLIESPELPELAIVVTALGMLNDVEMGYFDGEKYEIHKLAEPAELLGVSGLITKDTDPPYHFHVTLGKKDGGVTGGHLLEGKVWNTVEMVLLVEEIKLRRIPLRNLKLLDFS</sequence>
<dbReference type="PROSITE" id="PS51742">
    <property type="entry name" value="PPC"/>
    <property type="match status" value="1"/>
</dbReference>
<keyword evidence="2" id="KW-0238">DNA-binding</keyword>
<name>A0A7V5HN99_UNCW3</name>
<dbReference type="CDD" id="cd11378">
    <property type="entry name" value="DUF296"/>
    <property type="match status" value="1"/>
</dbReference>
<dbReference type="Pfam" id="PF03479">
    <property type="entry name" value="PCC"/>
    <property type="match status" value="1"/>
</dbReference>
<protein>
    <submittedName>
        <fullName evidence="2">DNA-binding protein</fullName>
    </submittedName>
</protein>
<evidence type="ECO:0000313" key="2">
    <source>
        <dbReference type="EMBL" id="HHF53404.1"/>
    </source>
</evidence>
<feature type="domain" description="PPC" evidence="1">
    <location>
        <begin position="4"/>
        <end position="137"/>
    </location>
</feature>
<reference evidence="2" key="1">
    <citation type="journal article" date="2020" name="mSystems">
        <title>Genome- and Community-Level Interaction Insights into Carbon Utilization and Element Cycling Functions of Hydrothermarchaeota in Hydrothermal Sediment.</title>
        <authorList>
            <person name="Zhou Z."/>
            <person name="Liu Y."/>
            <person name="Xu W."/>
            <person name="Pan J."/>
            <person name="Luo Z.H."/>
            <person name="Li M."/>
        </authorList>
    </citation>
    <scope>NUCLEOTIDE SEQUENCE [LARGE SCALE GENOMIC DNA]</scope>
    <source>
        <strain evidence="2">HyVt-96</strain>
    </source>
</reference>
<dbReference type="InterPro" id="IPR005175">
    <property type="entry name" value="PPC_dom"/>
</dbReference>
<proteinExistence type="predicted"/>
<gene>
    <name evidence="2" type="ORF">ENL43_03465</name>
</gene>
<dbReference type="Proteomes" id="UP000886050">
    <property type="component" value="Unassembled WGS sequence"/>
</dbReference>
<dbReference type="EMBL" id="DRTX01000175">
    <property type="protein sequence ID" value="HHF53404.1"/>
    <property type="molecule type" value="Genomic_DNA"/>
</dbReference>
<evidence type="ECO:0000259" key="1">
    <source>
        <dbReference type="PROSITE" id="PS51742"/>
    </source>
</evidence>
<dbReference type="SUPFAM" id="SSF117856">
    <property type="entry name" value="AF0104/ALDC/Ptd012-like"/>
    <property type="match status" value="1"/>
</dbReference>
<dbReference type="AlphaFoldDB" id="A0A7V5HN99"/>
<accession>A0A7V5HN99</accession>
<dbReference type="PANTHER" id="PTHR34988:SF1">
    <property type="entry name" value="DNA-BINDING PROTEIN"/>
    <property type="match status" value="1"/>
</dbReference>